<feature type="transmembrane region" description="Helical" evidence="9">
    <location>
        <begin position="92"/>
        <end position="115"/>
    </location>
</feature>
<dbReference type="InterPro" id="IPR003010">
    <property type="entry name" value="C-N_Hydrolase"/>
</dbReference>
<dbReference type="RefSeq" id="WP_377284083.1">
    <property type="nucleotide sequence ID" value="NZ_JBHRSI010000010.1"/>
</dbReference>
<keyword evidence="8 9" id="KW-0012">Acyltransferase</keyword>
<feature type="transmembrane region" description="Helical" evidence="9">
    <location>
        <begin position="199"/>
        <end position="218"/>
    </location>
</feature>
<gene>
    <name evidence="9 11" type="primary">lnt</name>
    <name evidence="11" type="ORF">ACFSC0_08185</name>
</gene>
<evidence type="ECO:0000256" key="6">
    <source>
        <dbReference type="ARBA" id="ARBA00022989"/>
    </source>
</evidence>
<dbReference type="CDD" id="cd07571">
    <property type="entry name" value="ALP_N-acyl_transferase"/>
    <property type="match status" value="1"/>
</dbReference>
<dbReference type="Pfam" id="PF00795">
    <property type="entry name" value="CN_hydrolase"/>
    <property type="match status" value="1"/>
</dbReference>
<comment type="pathway">
    <text evidence="9">Protein modification; lipoprotein biosynthesis (N-acyl transfer).</text>
</comment>
<dbReference type="EMBL" id="JBHUEY010000001">
    <property type="protein sequence ID" value="MFD1783368.1"/>
    <property type="molecule type" value="Genomic_DNA"/>
</dbReference>
<dbReference type="InterPro" id="IPR045378">
    <property type="entry name" value="LNT_N"/>
</dbReference>
<keyword evidence="3 9" id="KW-1003">Cell membrane</keyword>
<name>A0ABW4N0V2_9CAUL</name>
<evidence type="ECO:0000256" key="2">
    <source>
        <dbReference type="ARBA" id="ARBA00010065"/>
    </source>
</evidence>
<dbReference type="Gene3D" id="3.60.110.10">
    <property type="entry name" value="Carbon-nitrogen hydrolase"/>
    <property type="match status" value="1"/>
</dbReference>
<evidence type="ECO:0000256" key="1">
    <source>
        <dbReference type="ARBA" id="ARBA00004651"/>
    </source>
</evidence>
<evidence type="ECO:0000256" key="9">
    <source>
        <dbReference type="HAMAP-Rule" id="MF_01148"/>
    </source>
</evidence>
<accession>A0ABW4N0V2</accession>
<keyword evidence="7 9" id="KW-0472">Membrane</keyword>
<comment type="catalytic activity">
    <reaction evidence="9">
        <text>N-terminal S-1,2-diacyl-sn-glyceryl-L-cysteinyl-[lipoprotein] + a glycerophospholipid = N-acyl-S-1,2-diacyl-sn-glyceryl-L-cysteinyl-[lipoprotein] + a 2-acyl-sn-glycero-3-phospholipid + H(+)</text>
        <dbReference type="Rhea" id="RHEA:48228"/>
        <dbReference type="Rhea" id="RHEA-COMP:14681"/>
        <dbReference type="Rhea" id="RHEA-COMP:14684"/>
        <dbReference type="ChEBI" id="CHEBI:15378"/>
        <dbReference type="ChEBI" id="CHEBI:136912"/>
        <dbReference type="ChEBI" id="CHEBI:140656"/>
        <dbReference type="ChEBI" id="CHEBI:140657"/>
        <dbReference type="ChEBI" id="CHEBI:140660"/>
        <dbReference type="EC" id="2.3.1.269"/>
    </reaction>
</comment>
<dbReference type="InterPro" id="IPR004563">
    <property type="entry name" value="Apolipo_AcylTrfase"/>
</dbReference>
<comment type="similarity">
    <text evidence="2 9">Belongs to the CN hydrolase family. Apolipoprotein N-acyltransferase subfamily.</text>
</comment>
<dbReference type="EC" id="2.3.1.269" evidence="9"/>
<dbReference type="PANTHER" id="PTHR38686:SF1">
    <property type="entry name" value="APOLIPOPROTEIN N-ACYLTRANSFERASE"/>
    <property type="match status" value="1"/>
</dbReference>
<feature type="transmembrane region" description="Helical" evidence="9">
    <location>
        <begin position="60"/>
        <end position="80"/>
    </location>
</feature>
<comment type="caution">
    <text evidence="11">The sequence shown here is derived from an EMBL/GenBank/DDBJ whole genome shotgun (WGS) entry which is preliminary data.</text>
</comment>
<evidence type="ECO:0000313" key="11">
    <source>
        <dbReference type="EMBL" id="MFD1783368.1"/>
    </source>
</evidence>
<feature type="transmembrane region" description="Helical" evidence="9">
    <location>
        <begin position="166"/>
        <end position="187"/>
    </location>
</feature>
<keyword evidence="4 9" id="KW-0808">Transferase</keyword>
<protein>
    <recommendedName>
        <fullName evidence="9">Apolipoprotein N-acyltransferase</fullName>
        <shortName evidence="9">ALP N-acyltransferase</shortName>
        <ecNumber evidence="9">2.3.1.269</ecNumber>
    </recommendedName>
</protein>
<dbReference type="Proteomes" id="UP001597237">
    <property type="component" value="Unassembled WGS sequence"/>
</dbReference>
<dbReference type="InterPro" id="IPR036526">
    <property type="entry name" value="C-N_Hydrolase_sf"/>
</dbReference>
<evidence type="ECO:0000256" key="5">
    <source>
        <dbReference type="ARBA" id="ARBA00022692"/>
    </source>
</evidence>
<evidence type="ECO:0000256" key="4">
    <source>
        <dbReference type="ARBA" id="ARBA00022679"/>
    </source>
</evidence>
<dbReference type="Pfam" id="PF20154">
    <property type="entry name" value="LNT_N"/>
    <property type="match status" value="1"/>
</dbReference>
<reference evidence="12" key="1">
    <citation type="journal article" date="2019" name="Int. J. Syst. Evol. Microbiol.">
        <title>The Global Catalogue of Microorganisms (GCM) 10K type strain sequencing project: providing services to taxonomists for standard genome sequencing and annotation.</title>
        <authorList>
            <consortium name="The Broad Institute Genomics Platform"/>
            <consortium name="The Broad Institute Genome Sequencing Center for Infectious Disease"/>
            <person name="Wu L."/>
            <person name="Ma J."/>
        </authorList>
    </citation>
    <scope>NUCLEOTIDE SEQUENCE [LARGE SCALE GENOMIC DNA]</scope>
    <source>
        <strain evidence="12">DFY28</strain>
    </source>
</reference>
<feature type="domain" description="CN hydrolase" evidence="10">
    <location>
        <begin position="236"/>
        <end position="494"/>
    </location>
</feature>
<comment type="subcellular location">
    <subcellularLocation>
        <location evidence="1 9">Cell membrane</location>
        <topology evidence="1 9">Multi-pass membrane protein</topology>
    </subcellularLocation>
</comment>
<dbReference type="PROSITE" id="PS50263">
    <property type="entry name" value="CN_HYDROLASE"/>
    <property type="match status" value="1"/>
</dbReference>
<dbReference type="SUPFAM" id="SSF56317">
    <property type="entry name" value="Carbon-nitrogen hydrolase"/>
    <property type="match status" value="1"/>
</dbReference>
<keyword evidence="5 9" id="KW-0812">Transmembrane</keyword>
<dbReference type="HAMAP" id="MF_01148">
    <property type="entry name" value="Lnt"/>
    <property type="match status" value="1"/>
</dbReference>
<dbReference type="PANTHER" id="PTHR38686">
    <property type="entry name" value="APOLIPOPROTEIN N-ACYLTRANSFERASE"/>
    <property type="match status" value="1"/>
</dbReference>
<dbReference type="NCBIfam" id="TIGR00546">
    <property type="entry name" value="lnt"/>
    <property type="match status" value="1"/>
</dbReference>
<evidence type="ECO:0000259" key="10">
    <source>
        <dbReference type="PROSITE" id="PS50263"/>
    </source>
</evidence>
<sequence length="529" mass="56242">MIRTSQLLSTRWGVLALGVAAGLAAGLAHPPFGLLPGLLGFAALLMLVDRADSARPLRSAFFRGWAGGLGYFAISVWWIAEAFLVEIELHGWMAPFALVFLSGGLALFFGLAALAYRASGARGPWRVLVFAGTFAALEWVRGHIFTGFPWNLPGEAWRAGGPPSQAAALVGAYGLTWITVALAAAPATLFDRGGRIGRLLPPALALAALAGLYGYGAARLAGAAQTAPGAPLIRIVQANVDQKEKWRPENLPTIFSDYIRLTTQPGQERPQVIVWPEGALPAVINDLVAPGSPYGPALAEALAPGQVLLMGANAAELQPSGDYDYFNSLVGFRREPDALVFAGRYDKHTLVPFGEYLPLGDLATRLGIRSLVHMPEDFTAGPPPAPLSLPGLPTVQPLVCYEALFPRTTSRAAARSGVRPSWMLNISNDAWFGATSGPLQHLNLASYRAIEEGLPMLRSTPTGVSAAIDAYGRILPGERLGLRRAGVIDVRLPPALKPTLYSRFGEATLLVMLAISAFAAGLARYRRTC</sequence>
<comment type="function">
    <text evidence="9">Catalyzes the phospholipid dependent N-acylation of the N-terminal cysteine of apolipoprotein, the last step in lipoprotein maturation.</text>
</comment>
<evidence type="ECO:0000256" key="8">
    <source>
        <dbReference type="ARBA" id="ARBA00023315"/>
    </source>
</evidence>
<feature type="transmembrane region" description="Helical" evidence="9">
    <location>
        <begin position="507"/>
        <end position="525"/>
    </location>
</feature>
<evidence type="ECO:0000256" key="3">
    <source>
        <dbReference type="ARBA" id="ARBA00022475"/>
    </source>
</evidence>
<keyword evidence="6 9" id="KW-1133">Transmembrane helix</keyword>
<feature type="transmembrane region" description="Helical" evidence="9">
    <location>
        <begin position="32"/>
        <end position="48"/>
    </location>
</feature>
<keyword evidence="12" id="KW-1185">Reference proteome</keyword>
<feature type="transmembrane region" description="Helical" evidence="9">
    <location>
        <begin position="127"/>
        <end position="146"/>
    </location>
</feature>
<evidence type="ECO:0000256" key="7">
    <source>
        <dbReference type="ARBA" id="ARBA00023136"/>
    </source>
</evidence>
<evidence type="ECO:0000313" key="12">
    <source>
        <dbReference type="Proteomes" id="UP001597237"/>
    </source>
</evidence>
<proteinExistence type="inferred from homology"/>
<dbReference type="GO" id="GO:0016746">
    <property type="term" value="F:acyltransferase activity"/>
    <property type="evidence" value="ECO:0007669"/>
    <property type="project" value="UniProtKB-KW"/>
</dbReference>
<organism evidence="11 12">
    <name type="scientific">Phenylobacterium terrae</name>
    <dbReference type="NCBI Taxonomy" id="2665495"/>
    <lineage>
        <taxon>Bacteria</taxon>
        <taxon>Pseudomonadati</taxon>
        <taxon>Pseudomonadota</taxon>
        <taxon>Alphaproteobacteria</taxon>
        <taxon>Caulobacterales</taxon>
        <taxon>Caulobacteraceae</taxon>
        <taxon>Phenylobacterium</taxon>
    </lineage>
</organism>